<feature type="compositionally biased region" description="Low complexity" evidence="1">
    <location>
        <begin position="29"/>
        <end position="38"/>
    </location>
</feature>
<evidence type="ECO:0000256" key="1">
    <source>
        <dbReference type="SAM" id="MobiDB-lite"/>
    </source>
</evidence>
<proteinExistence type="predicted"/>
<reference evidence="2 3" key="1">
    <citation type="journal article" date="2015" name="Mol. Biochem. Parasitol.">
        <title>Identification of polymorphic genes for use in assemblage B genotyping assays through comparative genomics of multiple assemblage B Giardia duodenalis isolates.</title>
        <authorList>
            <person name="Wielinga C."/>
            <person name="Thompson R.C."/>
            <person name="Monis P."/>
            <person name="Ryan U."/>
        </authorList>
    </citation>
    <scope>NUCLEOTIDE SEQUENCE [LARGE SCALE GENOMIC DNA]</scope>
    <source>
        <strain evidence="2 3">BAH15c1</strain>
    </source>
</reference>
<comment type="caution">
    <text evidence="2">The sequence shown here is derived from an EMBL/GenBank/DDBJ whole genome shotgun (WGS) entry which is preliminary data.</text>
</comment>
<name>A0A132P124_GIAIN</name>
<organism evidence="2 3">
    <name type="scientific">Giardia duodenalis assemblage B</name>
    <dbReference type="NCBI Taxonomy" id="1394984"/>
    <lineage>
        <taxon>Eukaryota</taxon>
        <taxon>Metamonada</taxon>
        <taxon>Diplomonadida</taxon>
        <taxon>Hexamitidae</taxon>
        <taxon>Giardiinae</taxon>
        <taxon>Giardia</taxon>
    </lineage>
</organism>
<dbReference type="EMBL" id="JXTI01000001">
    <property type="protein sequence ID" value="KWX15963.1"/>
    <property type="molecule type" value="Genomic_DNA"/>
</dbReference>
<dbReference type="VEuPathDB" id="GiardiaDB:QR46_0104"/>
<protein>
    <submittedName>
        <fullName evidence="2">Variant-specific surface protein</fullName>
    </submittedName>
</protein>
<evidence type="ECO:0000313" key="2">
    <source>
        <dbReference type="EMBL" id="KWX15963.1"/>
    </source>
</evidence>
<accession>A0A132P124</accession>
<dbReference type="AlphaFoldDB" id="A0A132P124"/>
<dbReference type="Proteomes" id="UP000070089">
    <property type="component" value="Unassembled WGS sequence"/>
</dbReference>
<evidence type="ECO:0000313" key="3">
    <source>
        <dbReference type="Proteomes" id="UP000070089"/>
    </source>
</evidence>
<feature type="region of interest" description="Disordered" evidence="1">
    <location>
        <begin position="13"/>
        <end position="38"/>
    </location>
</feature>
<gene>
    <name evidence="2" type="ORF">QR46_0104</name>
</gene>
<feature type="compositionally biased region" description="Basic residues" evidence="1">
    <location>
        <begin position="15"/>
        <end position="28"/>
    </location>
</feature>
<sequence length="38" mass="4521">MCVRRGCQSLDRRDRGHLRRRGRRRGRPRGLPLLVVPL</sequence>